<dbReference type="Proteomes" id="UP000267096">
    <property type="component" value="Unassembled WGS sequence"/>
</dbReference>
<dbReference type="AlphaFoldDB" id="A0A0M3J288"/>
<reference evidence="3" key="1">
    <citation type="submission" date="2017-02" db="UniProtKB">
        <authorList>
            <consortium name="WormBaseParasite"/>
        </authorList>
    </citation>
    <scope>IDENTIFICATION</scope>
</reference>
<evidence type="ECO:0000313" key="1">
    <source>
        <dbReference type="EMBL" id="VDK18846.1"/>
    </source>
</evidence>
<accession>A0A0M3J288</accession>
<organism evidence="3">
    <name type="scientific">Anisakis simplex</name>
    <name type="common">Herring worm</name>
    <dbReference type="NCBI Taxonomy" id="6269"/>
    <lineage>
        <taxon>Eukaryota</taxon>
        <taxon>Metazoa</taxon>
        <taxon>Ecdysozoa</taxon>
        <taxon>Nematoda</taxon>
        <taxon>Chromadorea</taxon>
        <taxon>Rhabditida</taxon>
        <taxon>Spirurina</taxon>
        <taxon>Ascaridomorpha</taxon>
        <taxon>Ascaridoidea</taxon>
        <taxon>Anisakidae</taxon>
        <taxon>Anisakis</taxon>
        <taxon>Anisakis simplex complex</taxon>
    </lineage>
</organism>
<dbReference type="EMBL" id="UYRR01001648">
    <property type="protein sequence ID" value="VDK18846.1"/>
    <property type="molecule type" value="Genomic_DNA"/>
</dbReference>
<sequence>MERKFLRPNKMRPSPLEENFWEAELERERAKISLGNGATETERAYAKDCEFGREIAPVAVNITGNQYENLISLSFDQDELLRREEMKRERVRKNIINNTLYNSNK</sequence>
<reference evidence="1 2" key="2">
    <citation type="submission" date="2018-11" db="EMBL/GenBank/DDBJ databases">
        <authorList>
            <consortium name="Pathogen Informatics"/>
        </authorList>
    </citation>
    <scope>NUCLEOTIDE SEQUENCE [LARGE SCALE GENOMIC DNA]</scope>
</reference>
<gene>
    <name evidence="1" type="ORF">ASIM_LOCUS1521</name>
</gene>
<keyword evidence="2" id="KW-1185">Reference proteome</keyword>
<protein>
    <submittedName>
        <fullName evidence="1 3">Uncharacterized protein</fullName>
    </submittedName>
</protein>
<evidence type="ECO:0000313" key="2">
    <source>
        <dbReference type="Proteomes" id="UP000267096"/>
    </source>
</evidence>
<dbReference type="OrthoDB" id="5823432at2759"/>
<dbReference type="WBParaSite" id="ASIM_0000164401-mRNA-1">
    <property type="protein sequence ID" value="ASIM_0000164401-mRNA-1"/>
    <property type="gene ID" value="ASIM_0000164401"/>
</dbReference>
<name>A0A0M3J288_ANISI</name>
<evidence type="ECO:0000313" key="3">
    <source>
        <dbReference type="WBParaSite" id="ASIM_0000164401-mRNA-1"/>
    </source>
</evidence>
<proteinExistence type="predicted"/>